<dbReference type="SUPFAM" id="SSF103473">
    <property type="entry name" value="MFS general substrate transporter"/>
    <property type="match status" value="1"/>
</dbReference>
<gene>
    <name evidence="12" type="ORF">B0A50_02429</name>
</gene>
<keyword evidence="4 10" id="KW-0472">Membrane</keyword>
<dbReference type="Gene3D" id="1.20.1250.20">
    <property type="entry name" value="MFS general substrate transporter like domains"/>
    <property type="match status" value="1"/>
</dbReference>
<feature type="transmembrane region" description="Helical" evidence="10">
    <location>
        <begin position="477"/>
        <end position="495"/>
    </location>
</feature>
<evidence type="ECO:0000259" key="11">
    <source>
        <dbReference type="PROSITE" id="PS50850"/>
    </source>
</evidence>
<feature type="domain" description="Major facilitator superfamily (MFS) profile" evidence="11">
    <location>
        <begin position="97"/>
        <end position="527"/>
    </location>
</feature>
<feature type="region of interest" description="Disordered" evidence="9">
    <location>
        <begin position="1"/>
        <end position="87"/>
    </location>
</feature>
<comment type="function">
    <text evidence="6">MFS transporter; part of the gene cluster that mediates the biosynthesis of cercosporin, a light-activated, non-host-selective toxin. The perylenequinone chromophore of cercosporin absorbs light energy to attain an electronically-activated triplet state and produces active oxygen species such as the hydroxyl radical, superoxide, hydrogen peroxide or singlet oxygen upon reaction with oxygen molecules. These reactive oxygen species cause damage to various cellular components including lipids, proteins and nucleic acids. Responsible for secretion and accumulation of cercosporin, but does not play any roles in self-protection against the toxicity of cercosporin.</text>
</comment>
<dbReference type="CDD" id="cd17323">
    <property type="entry name" value="MFS_Tpo1_MDR_like"/>
    <property type="match status" value="1"/>
</dbReference>
<sequence length="537" mass="59423">MESGDRSGPSSRPLSEVYTPQDHLSLKSKGDYSQDDPEEEREDGLQETFAPARDEEEGFHQHGGHHDEKHGNNIVDWDGPNDPENPQNWSSGRKWWITLNTALLTFVVSFGSSIFSATTTVLAERFAVSQEVMILGVTLYVCGFASGPLVWGPLSELYGRRNPLMAGMIGFVIFQIPVAVASNVQTIMVCRFFAGAFGSAPLAIVAGMYVDFWDTVWRGVATMAYAAAVFAGPEIGPIVGEYTVKNSSLGWRWAFWFTMIMGALFTLLALATVPETLAPILLRKKAARLRFETKNWALHSKLEEEPVRLGALLQKYGLKPMKMIIMEPILICMTLYISLVYGILYLILFSYPYSFEIDRGMDFGVASLPFLGLFVGVLLACAAMCIETLKVFSPKLKKAGKPIPEERLPSMIVGSIVLVIGMFWFAWTSYPGISPWPQIISGVFIGAGIIGVFMPAVVYLVDVYLFDANSALAANAFVRSFVAAAFPLFSTYMYQNLGVQWASSLLAFLCLALVPFPIIFYIYGRKIRAASRFAFDL</sequence>
<feature type="transmembrane region" description="Helical" evidence="10">
    <location>
        <begin position="95"/>
        <end position="120"/>
    </location>
</feature>
<feature type="transmembrane region" description="Helical" evidence="10">
    <location>
        <begin position="439"/>
        <end position="465"/>
    </location>
</feature>
<organism evidence="12 13">
    <name type="scientific">Salinomyces thailandicus</name>
    <dbReference type="NCBI Taxonomy" id="706561"/>
    <lineage>
        <taxon>Eukaryota</taxon>
        <taxon>Fungi</taxon>
        <taxon>Dikarya</taxon>
        <taxon>Ascomycota</taxon>
        <taxon>Pezizomycotina</taxon>
        <taxon>Dothideomycetes</taxon>
        <taxon>Dothideomycetidae</taxon>
        <taxon>Mycosphaerellales</taxon>
        <taxon>Teratosphaeriaceae</taxon>
        <taxon>Salinomyces</taxon>
    </lineage>
</organism>
<feature type="transmembrane region" description="Helical" evidence="10">
    <location>
        <begin position="253"/>
        <end position="282"/>
    </location>
</feature>
<dbReference type="InterPro" id="IPR036259">
    <property type="entry name" value="MFS_trans_sf"/>
</dbReference>
<name>A0A4V5N718_9PEZI</name>
<evidence type="ECO:0000256" key="2">
    <source>
        <dbReference type="ARBA" id="ARBA00022692"/>
    </source>
</evidence>
<keyword evidence="2 10" id="KW-0812">Transmembrane</keyword>
<evidence type="ECO:0000256" key="5">
    <source>
        <dbReference type="ARBA" id="ARBA00038347"/>
    </source>
</evidence>
<dbReference type="PROSITE" id="PS50850">
    <property type="entry name" value="MFS"/>
    <property type="match status" value="1"/>
</dbReference>
<evidence type="ECO:0000256" key="9">
    <source>
        <dbReference type="SAM" id="MobiDB-lite"/>
    </source>
</evidence>
<dbReference type="AlphaFoldDB" id="A0A4V5N718"/>
<evidence type="ECO:0000256" key="1">
    <source>
        <dbReference type="ARBA" id="ARBA00004141"/>
    </source>
</evidence>
<dbReference type="EMBL" id="NAJL01000010">
    <property type="protein sequence ID" value="TKA30709.1"/>
    <property type="molecule type" value="Genomic_DNA"/>
</dbReference>
<keyword evidence="3 10" id="KW-1133">Transmembrane helix</keyword>
<protein>
    <recommendedName>
        <fullName evidence="7">Cercosporin MFS transporter CTB4</fullName>
    </recommendedName>
    <alternativeName>
        <fullName evidence="8">Cercosporin toxin biosynthesis cluster protein 4</fullName>
    </alternativeName>
</protein>
<evidence type="ECO:0000313" key="12">
    <source>
        <dbReference type="EMBL" id="TKA30709.1"/>
    </source>
</evidence>
<comment type="similarity">
    <text evidence="5">Belongs to the major facilitator superfamily. CAR1 family.</text>
</comment>
<evidence type="ECO:0000256" key="7">
    <source>
        <dbReference type="ARBA" id="ARBA00069139"/>
    </source>
</evidence>
<evidence type="ECO:0000256" key="3">
    <source>
        <dbReference type="ARBA" id="ARBA00022989"/>
    </source>
</evidence>
<accession>A0A4V5N718</accession>
<feature type="transmembrane region" description="Helical" evidence="10">
    <location>
        <begin position="407"/>
        <end position="427"/>
    </location>
</feature>
<feature type="transmembrane region" description="Helical" evidence="10">
    <location>
        <begin position="501"/>
        <end position="523"/>
    </location>
</feature>
<feature type="compositionally biased region" description="Acidic residues" evidence="9">
    <location>
        <begin position="33"/>
        <end position="42"/>
    </location>
</feature>
<dbReference type="Proteomes" id="UP000308549">
    <property type="component" value="Unassembled WGS sequence"/>
</dbReference>
<dbReference type="Pfam" id="PF07690">
    <property type="entry name" value="MFS_1"/>
    <property type="match status" value="1"/>
</dbReference>
<evidence type="ECO:0000256" key="6">
    <source>
        <dbReference type="ARBA" id="ARBA00053977"/>
    </source>
</evidence>
<dbReference type="PANTHER" id="PTHR23502:SF47">
    <property type="entry name" value="MAJOR FACILITATOR SUPERFAMILY (MFS) PROFILE DOMAIN-CONTAINING PROTEIN-RELATED"/>
    <property type="match status" value="1"/>
</dbReference>
<dbReference type="GO" id="GO:0022857">
    <property type="term" value="F:transmembrane transporter activity"/>
    <property type="evidence" value="ECO:0007669"/>
    <property type="project" value="InterPro"/>
</dbReference>
<dbReference type="GO" id="GO:0005886">
    <property type="term" value="C:plasma membrane"/>
    <property type="evidence" value="ECO:0007669"/>
    <property type="project" value="TreeGrafter"/>
</dbReference>
<keyword evidence="13" id="KW-1185">Reference proteome</keyword>
<feature type="transmembrane region" description="Helical" evidence="10">
    <location>
        <begin position="363"/>
        <end position="386"/>
    </location>
</feature>
<evidence type="ECO:0000256" key="10">
    <source>
        <dbReference type="SAM" id="Phobius"/>
    </source>
</evidence>
<feature type="transmembrane region" description="Helical" evidence="10">
    <location>
        <begin position="329"/>
        <end position="351"/>
    </location>
</feature>
<comment type="caution">
    <text evidence="12">The sequence shown here is derived from an EMBL/GenBank/DDBJ whole genome shotgun (WGS) entry which is preliminary data.</text>
</comment>
<evidence type="ECO:0000256" key="4">
    <source>
        <dbReference type="ARBA" id="ARBA00023136"/>
    </source>
</evidence>
<dbReference type="PANTHER" id="PTHR23502">
    <property type="entry name" value="MAJOR FACILITATOR SUPERFAMILY"/>
    <property type="match status" value="1"/>
</dbReference>
<evidence type="ECO:0000313" key="13">
    <source>
        <dbReference type="Proteomes" id="UP000308549"/>
    </source>
</evidence>
<dbReference type="FunFam" id="1.20.1250.20:FF:000011">
    <property type="entry name" value="MFS multidrug transporter, putative"/>
    <property type="match status" value="1"/>
</dbReference>
<feature type="transmembrane region" description="Helical" evidence="10">
    <location>
        <begin position="163"/>
        <end position="180"/>
    </location>
</feature>
<feature type="compositionally biased region" description="Basic and acidic residues" evidence="9">
    <location>
        <begin position="58"/>
        <end position="71"/>
    </location>
</feature>
<dbReference type="InterPro" id="IPR020846">
    <property type="entry name" value="MFS_dom"/>
</dbReference>
<proteinExistence type="inferred from homology"/>
<reference evidence="12 13" key="1">
    <citation type="submission" date="2017-03" db="EMBL/GenBank/DDBJ databases">
        <title>Genomes of endolithic fungi from Antarctica.</title>
        <authorList>
            <person name="Coleine C."/>
            <person name="Masonjones S."/>
            <person name="Stajich J.E."/>
        </authorList>
    </citation>
    <scope>NUCLEOTIDE SEQUENCE [LARGE SCALE GENOMIC DNA]</scope>
    <source>
        <strain evidence="12 13">CCFEE 6315</strain>
    </source>
</reference>
<comment type="subcellular location">
    <subcellularLocation>
        <location evidence="1">Membrane</location>
        <topology evidence="1">Multi-pass membrane protein</topology>
    </subcellularLocation>
</comment>
<feature type="transmembrane region" description="Helical" evidence="10">
    <location>
        <begin position="192"/>
        <end position="210"/>
    </location>
</feature>
<dbReference type="OrthoDB" id="446368at2759"/>
<feature type="transmembrane region" description="Helical" evidence="10">
    <location>
        <begin position="132"/>
        <end position="151"/>
    </location>
</feature>
<dbReference type="InterPro" id="IPR011701">
    <property type="entry name" value="MFS"/>
</dbReference>
<evidence type="ECO:0000256" key="8">
    <source>
        <dbReference type="ARBA" id="ARBA00077167"/>
    </source>
</evidence>